<dbReference type="Proteomes" id="UP000558192">
    <property type="component" value="Unassembled WGS sequence"/>
</dbReference>
<dbReference type="RefSeq" id="WP_168068516.1">
    <property type="nucleotide sequence ID" value="NZ_JAATJC010000001.1"/>
</dbReference>
<keyword evidence="3" id="KW-1185">Reference proteome</keyword>
<name>A0A7X5Y5U8_9SPHN</name>
<reference evidence="2 3" key="1">
    <citation type="submission" date="2020-03" db="EMBL/GenBank/DDBJ databases">
        <title>Genomic Encyclopedia of Type Strains, Phase IV (KMG-IV): sequencing the most valuable type-strain genomes for metagenomic binning, comparative biology and taxonomic classification.</title>
        <authorList>
            <person name="Goeker M."/>
        </authorList>
    </citation>
    <scope>NUCLEOTIDE SEQUENCE [LARGE SCALE GENOMIC DNA]</scope>
    <source>
        <strain evidence="2 3">DSM 16846</strain>
    </source>
</reference>
<keyword evidence="1" id="KW-0472">Membrane</keyword>
<dbReference type="EMBL" id="JAATJC010000001">
    <property type="protein sequence ID" value="NJC05758.1"/>
    <property type="molecule type" value="Genomic_DNA"/>
</dbReference>
<comment type="caution">
    <text evidence="2">The sequence shown here is derived from an EMBL/GenBank/DDBJ whole genome shotgun (WGS) entry which is preliminary data.</text>
</comment>
<sequence length="228" mass="24383">MFSLLKLFGNHEIDAWRDEYTLVAAATLNRVAGDLLESFEEDLKEASWKDGLLRPGGFIAERVTPTVNAVARPVIEAFLKRANGALLEIVEHQTTWQYEPQSGGQDQHANDGWQDVAVAAGPLAGGVAVAAALPAMAVTTSTAVFGLVTTTAISWPVVVGGGAIAGIGIATGLLNAGKLWDKTEARLRKKIREHVVSILLRGTEKHPAVLEQLRDVLAKTAERAKRSC</sequence>
<organism evidence="2 3">
    <name type="scientific">Sphingomonas kaistensis</name>
    <dbReference type="NCBI Taxonomy" id="298708"/>
    <lineage>
        <taxon>Bacteria</taxon>
        <taxon>Pseudomonadati</taxon>
        <taxon>Pseudomonadota</taxon>
        <taxon>Alphaproteobacteria</taxon>
        <taxon>Sphingomonadales</taxon>
        <taxon>Sphingomonadaceae</taxon>
        <taxon>Sphingomonas</taxon>
    </lineage>
</organism>
<gene>
    <name evidence="2" type="ORF">GGQ97_001551</name>
</gene>
<evidence type="ECO:0000313" key="3">
    <source>
        <dbReference type="Proteomes" id="UP000558192"/>
    </source>
</evidence>
<feature type="transmembrane region" description="Helical" evidence="1">
    <location>
        <begin position="153"/>
        <end position="180"/>
    </location>
</feature>
<keyword evidence="1" id="KW-0812">Transmembrane</keyword>
<accession>A0A7X5Y5U8</accession>
<dbReference type="AlphaFoldDB" id="A0A7X5Y5U8"/>
<proteinExistence type="predicted"/>
<evidence type="ECO:0000313" key="2">
    <source>
        <dbReference type="EMBL" id="NJC05758.1"/>
    </source>
</evidence>
<evidence type="ECO:0000256" key="1">
    <source>
        <dbReference type="SAM" id="Phobius"/>
    </source>
</evidence>
<keyword evidence="1" id="KW-1133">Transmembrane helix</keyword>
<protein>
    <submittedName>
        <fullName evidence="2">Uncharacterized protein</fullName>
    </submittedName>
</protein>
<feature type="transmembrane region" description="Helical" evidence="1">
    <location>
        <begin position="123"/>
        <end position="147"/>
    </location>
</feature>